<proteinExistence type="predicted"/>
<feature type="compositionally biased region" description="Basic and acidic residues" evidence="1">
    <location>
        <begin position="18"/>
        <end position="30"/>
    </location>
</feature>
<gene>
    <name evidence="2" type="ORF">FF100_16110</name>
</gene>
<evidence type="ECO:0000313" key="3">
    <source>
        <dbReference type="Proteomes" id="UP000305267"/>
    </source>
</evidence>
<reference evidence="2 3" key="1">
    <citation type="submission" date="2019-06" db="EMBL/GenBank/DDBJ databases">
        <title>Genome of Methylobacterium sp. 17Sr1-39.</title>
        <authorList>
            <person name="Seo T."/>
        </authorList>
    </citation>
    <scope>NUCLEOTIDE SEQUENCE [LARGE SCALE GENOMIC DNA]</scope>
    <source>
        <strain evidence="2 3">17Sr1-39</strain>
    </source>
</reference>
<name>A0A5C4LH82_9HYPH</name>
<sequence>MRTAARADRFVGGFSGAEARRPDRSCEMRRGAAQGRGQATDRGTGEPVREIWSEQDSRGLTARELIRLAQAVRLRPGRD</sequence>
<evidence type="ECO:0000313" key="2">
    <source>
        <dbReference type="EMBL" id="TNC12352.1"/>
    </source>
</evidence>
<feature type="region of interest" description="Disordered" evidence="1">
    <location>
        <begin position="1"/>
        <end position="56"/>
    </location>
</feature>
<comment type="caution">
    <text evidence="2">The sequence shown here is derived from an EMBL/GenBank/DDBJ whole genome shotgun (WGS) entry which is preliminary data.</text>
</comment>
<dbReference type="AlphaFoldDB" id="A0A5C4LH82"/>
<dbReference type="Proteomes" id="UP000305267">
    <property type="component" value="Unassembled WGS sequence"/>
</dbReference>
<dbReference type="EMBL" id="VDDA01000006">
    <property type="protein sequence ID" value="TNC12352.1"/>
    <property type="molecule type" value="Genomic_DNA"/>
</dbReference>
<organism evidence="2 3">
    <name type="scientific">Methylobacterium terricola</name>
    <dbReference type="NCBI Taxonomy" id="2583531"/>
    <lineage>
        <taxon>Bacteria</taxon>
        <taxon>Pseudomonadati</taxon>
        <taxon>Pseudomonadota</taxon>
        <taxon>Alphaproteobacteria</taxon>
        <taxon>Hyphomicrobiales</taxon>
        <taxon>Methylobacteriaceae</taxon>
        <taxon>Methylobacterium</taxon>
    </lineage>
</organism>
<keyword evidence="3" id="KW-1185">Reference proteome</keyword>
<protein>
    <submittedName>
        <fullName evidence="2">Uncharacterized protein</fullName>
    </submittedName>
</protein>
<accession>A0A5C4LH82</accession>
<evidence type="ECO:0000256" key="1">
    <source>
        <dbReference type="SAM" id="MobiDB-lite"/>
    </source>
</evidence>
<feature type="compositionally biased region" description="Basic and acidic residues" evidence="1">
    <location>
        <begin position="43"/>
        <end position="56"/>
    </location>
</feature>